<name>A0AA91EEH7_9GAMM</name>
<reference evidence="1 2" key="1">
    <citation type="submission" date="2016-04" db="EMBL/GenBank/DDBJ databases">
        <title>ATOL: Assembling a taxonomically balanced genome-scale reconstruction of the evolutionary history of the Enterobacteriaceae.</title>
        <authorList>
            <person name="Plunkett G.III."/>
            <person name="Neeno-Eckwall E.C."/>
            <person name="Glasner J.D."/>
            <person name="Perna N.T."/>
        </authorList>
    </citation>
    <scope>NUCLEOTIDE SEQUENCE [LARGE SCALE GENOMIC DNA]</scope>
    <source>
        <strain evidence="1 2">ATCC 12841</strain>
    </source>
</reference>
<dbReference type="EMBL" id="LXEX01000028">
    <property type="protein sequence ID" value="OAT59265.1"/>
    <property type="molecule type" value="Genomic_DNA"/>
</dbReference>
<keyword evidence="2" id="KW-1185">Reference proteome</keyword>
<protein>
    <submittedName>
        <fullName evidence="1">Uncharacterized protein</fullName>
    </submittedName>
</protein>
<dbReference type="AlphaFoldDB" id="A0AA91EEH7"/>
<gene>
    <name evidence="1" type="ORF">M993_01814</name>
</gene>
<dbReference type="Proteomes" id="UP000078431">
    <property type="component" value="Unassembled WGS sequence"/>
</dbReference>
<sequence length="50" mass="5730">MCKIITLQPMHYSQILCQQSHRVGESVFASTSRPISMKIYLLLAKKTNHP</sequence>
<organism evidence="1 2">
    <name type="scientific">Obesumbacterium proteus ATCC 12841</name>
    <dbReference type="NCBI Taxonomy" id="1354268"/>
    <lineage>
        <taxon>Bacteria</taxon>
        <taxon>Pseudomonadati</taxon>
        <taxon>Pseudomonadota</taxon>
        <taxon>Gammaproteobacteria</taxon>
        <taxon>Enterobacterales</taxon>
        <taxon>Hafniaceae</taxon>
        <taxon>Obesumbacterium</taxon>
    </lineage>
</organism>
<evidence type="ECO:0000313" key="2">
    <source>
        <dbReference type="Proteomes" id="UP000078431"/>
    </source>
</evidence>
<evidence type="ECO:0000313" key="1">
    <source>
        <dbReference type="EMBL" id="OAT59265.1"/>
    </source>
</evidence>
<accession>A0AA91EEH7</accession>
<proteinExistence type="predicted"/>
<comment type="caution">
    <text evidence="1">The sequence shown here is derived from an EMBL/GenBank/DDBJ whole genome shotgun (WGS) entry which is preliminary data.</text>
</comment>